<dbReference type="Gene3D" id="3.40.1190.10">
    <property type="entry name" value="Mur-like, catalytic domain"/>
    <property type="match status" value="1"/>
</dbReference>
<name>A0A437QL67_9PROT</name>
<dbReference type="InterPro" id="IPR036565">
    <property type="entry name" value="Mur-like_cat_sf"/>
</dbReference>
<dbReference type="GO" id="GO:0005524">
    <property type="term" value="F:ATP binding"/>
    <property type="evidence" value="ECO:0007669"/>
    <property type="project" value="UniProtKB-UniRule"/>
</dbReference>
<gene>
    <name evidence="7" type="primary">murD</name>
    <name evidence="11" type="ORF">EOI86_17290</name>
</gene>
<dbReference type="Gene3D" id="3.90.190.20">
    <property type="entry name" value="Mur ligase, C-terminal domain"/>
    <property type="match status" value="1"/>
</dbReference>
<keyword evidence="7 8" id="KW-0132">Cell division</keyword>
<evidence type="ECO:0000313" key="11">
    <source>
        <dbReference type="EMBL" id="RVU35254.1"/>
    </source>
</evidence>
<protein>
    <recommendedName>
        <fullName evidence="7 8">UDP-N-acetylmuramoylalanine--D-glutamate ligase</fullName>
        <ecNumber evidence="7 8">6.3.2.9</ecNumber>
    </recommendedName>
    <alternativeName>
        <fullName evidence="7">D-glutamic acid-adding enzyme</fullName>
    </alternativeName>
    <alternativeName>
        <fullName evidence="7">UDP-N-acetylmuramoyl-L-alanyl-D-glutamate synthetase</fullName>
    </alternativeName>
</protein>
<comment type="pathway">
    <text evidence="2 7 8">Cell wall biogenesis; peptidoglycan biosynthesis.</text>
</comment>
<dbReference type="Pfam" id="PF08245">
    <property type="entry name" value="Mur_ligase_M"/>
    <property type="match status" value="1"/>
</dbReference>
<dbReference type="InterPro" id="IPR036615">
    <property type="entry name" value="Mur_ligase_C_dom_sf"/>
</dbReference>
<evidence type="ECO:0000256" key="4">
    <source>
        <dbReference type="ARBA" id="ARBA00022598"/>
    </source>
</evidence>
<dbReference type="EMBL" id="SADE01000003">
    <property type="protein sequence ID" value="RVU35254.1"/>
    <property type="molecule type" value="Genomic_DNA"/>
</dbReference>
<evidence type="ECO:0000256" key="7">
    <source>
        <dbReference type="HAMAP-Rule" id="MF_00639"/>
    </source>
</evidence>
<dbReference type="PANTHER" id="PTHR43692:SF1">
    <property type="entry name" value="UDP-N-ACETYLMURAMOYLALANINE--D-GLUTAMATE LIGASE"/>
    <property type="match status" value="1"/>
</dbReference>
<dbReference type="SUPFAM" id="SSF53623">
    <property type="entry name" value="MurD-like peptide ligases, catalytic domain"/>
    <property type="match status" value="1"/>
</dbReference>
<evidence type="ECO:0000259" key="9">
    <source>
        <dbReference type="Pfam" id="PF02875"/>
    </source>
</evidence>
<keyword evidence="7 8" id="KW-0133">Cell shape</keyword>
<evidence type="ECO:0000259" key="10">
    <source>
        <dbReference type="Pfam" id="PF08245"/>
    </source>
</evidence>
<comment type="catalytic activity">
    <reaction evidence="7 8">
        <text>UDP-N-acetyl-alpha-D-muramoyl-L-alanine + D-glutamate + ATP = UDP-N-acetyl-alpha-D-muramoyl-L-alanyl-D-glutamate + ADP + phosphate + H(+)</text>
        <dbReference type="Rhea" id="RHEA:16429"/>
        <dbReference type="ChEBI" id="CHEBI:15378"/>
        <dbReference type="ChEBI" id="CHEBI:29986"/>
        <dbReference type="ChEBI" id="CHEBI:30616"/>
        <dbReference type="ChEBI" id="CHEBI:43474"/>
        <dbReference type="ChEBI" id="CHEBI:83898"/>
        <dbReference type="ChEBI" id="CHEBI:83900"/>
        <dbReference type="ChEBI" id="CHEBI:456216"/>
        <dbReference type="EC" id="6.3.2.9"/>
    </reaction>
</comment>
<evidence type="ECO:0000313" key="12">
    <source>
        <dbReference type="Proteomes" id="UP000287447"/>
    </source>
</evidence>
<dbReference type="InterPro" id="IPR013221">
    <property type="entry name" value="Mur_ligase_cen"/>
</dbReference>
<comment type="function">
    <text evidence="7 8">Cell wall formation. Catalyzes the addition of glutamate to the nucleotide precursor UDP-N-acetylmuramoyl-L-alanine (UMA).</text>
</comment>
<keyword evidence="7 8" id="KW-0573">Peptidoglycan synthesis</keyword>
<dbReference type="Gene3D" id="3.40.50.720">
    <property type="entry name" value="NAD(P)-binding Rossmann-like Domain"/>
    <property type="match status" value="1"/>
</dbReference>
<dbReference type="Proteomes" id="UP000287447">
    <property type="component" value="Unassembled WGS sequence"/>
</dbReference>
<accession>A0A437QL67</accession>
<comment type="caution">
    <text evidence="11">The sequence shown here is derived from an EMBL/GenBank/DDBJ whole genome shotgun (WGS) entry which is preliminary data.</text>
</comment>
<dbReference type="SUPFAM" id="SSF51984">
    <property type="entry name" value="MurCD N-terminal domain"/>
    <property type="match status" value="1"/>
</dbReference>
<dbReference type="UniPathway" id="UPA00219"/>
<dbReference type="PANTHER" id="PTHR43692">
    <property type="entry name" value="UDP-N-ACETYLMURAMOYLALANINE--D-GLUTAMATE LIGASE"/>
    <property type="match status" value="1"/>
</dbReference>
<dbReference type="Pfam" id="PF21799">
    <property type="entry name" value="MurD-like_N"/>
    <property type="match status" value="1"/>
</dbReference>
<feature type="binding site" evidence="7">
    <location>
        <begin position="114"/>
        <end position="120"/>
    </location>
    <ligand>
        <name>ATP</name>
        <dbReference type="ChEBI" id="CHEBI:30616"/>
    </ligand>
</feature>
<keyword evidence="12" id="KW-1185">Reference proteome</keyword>
<dbReference type="EC" id="6.3.2.9" evidence="7 8"/>
<dbReference type="HAMAP" id="MF_00639">
    <property type="entry name" value="MurD"/>
    <property type="match status" value="1"/>
</dbReference>
<feature type="domain" description="Mur ligase C-terminal" evidence="9">
    <location>
        <begin position="315"/>
        <end position="429"/>
    </location>
</feature>
<evidence type="ECO:0000256" key="1">
    <source>
        <dbReference type="ARBA" id="ARBA00004496"/>
    </source>
</evidence>
<keyword evidence="5 7" id="KW-0547">Nucleotide-binding</keyword>
<evidence type="ECO:0000256" key="5">
    <source>
        <dbReference type="ARBA" id="ARBA00022741"/>
    </source>
</evidence>
<proteinExistence type="inferred from homology"/>
<dbReference type="OrthoDB" id="9809796at2"/>
<keyword evidence="7 8" id="KW-0131">Cell cycle</keyword>
<dbReference type="NCBIfam" id="TIGR01087">
    <property type="entry name" value="murD"/>
    <property type="match status" value="1"/>
</dbReference>
<keyword evidence="6 7" id="KW-0067">ATP-binding</keyword>
<dbReference type="GO" id="GO:0008764">
    <property type="term" value="F:UDP-N-acetylmuramoylalanine-D-glutamate ligase activity"/>
    <property type="evidence" value="ECO:0007669"/>
    <property type="project" value="UniProtKB-UniRule"/>
</dbReference>
<dbReference type="SUPFAM" id="SSF53244">
    <property type="entry name" value="MurD-like peptide ligases, peptide-binding domain"/>
    <property type="match status" value="1"/>
</dbReference>
<dbReference type="Pfam" id="PF02875">
    <property type="entry name" value="Mur_ligase_C"/>
    <property type="match status" value="1"/>
</dbReference>
<feature type="domain" description="Mur ligase central" evidence="10">
    <location>
        <begin position="112"/>
        <end position="292"/>
    </location>
</feature>
<dbReference type="InterPro" id="IPR005762">
    <property type="entry name" value="MurD"/>
</dbReference>
<keyword evidence="3 7" id="KW-0963">Cytoplasm</keyword>
<dbReference type="GO" id="GO:0005737">
    <property type="term" value="C:cytoplasm"/>
    <property type="evidence" value="ECO:0007669"/>
    <property type="project" value="UniProtKB-SubCell"/>
</dbReference>
<reference evidence="12" key="1">
    <citation type="submission" date="2019-01" db="EMBL/GenBank/DDBJ databases">
        <title>Gri0909 isolated from a small marine red alga.</title>
        <authorList>
            <person name="Kim J."/>
            <person name="Jeong S.E."/>
            <person name="Jeon C.O."/>
        </authorList>
    </citation>
    <scope>NUCLEOTIDE SEQUENCE [LARGE SCALE GENOMIC DNA]</scope>
    <source>
        <strain evidence="12">Gri0909</strain>
    </source>
</reference>
<dbReference type="AlphaFoldDB" id="A0A437QL67"/>
<evidence type="ECO:0000256" key="2">
    <source>
        <dbReference type="ARBA" id="ARBA00004752"/>
    </source>
</evidence>
<comment type="similarity">
    <text evidence="7">Belongs to the MurCDEF family.</text>
</comment>
<evidence type="ECO:0000256" key="3">
    <source>
        <dbReference type="ARBA" id="ARBA00022490"/>
    </source>
</evidence>
<comment type="subcellular location">
    <subcellularLocation>
        <location evidence="1 7 8">Cytoplasm</location>
    </subcellularLocation>
</comment>
<evidence type="ECO:0000256" key="6">
    <source>
        <dbReference type="ARBA" id="ARBA00022840"/>
    </source>
</evidence>
<organism evidence="11 12">
    <name type="scientific">Hwanghaeella grinnelliae</name>
    <dbReference type="NCBI Taxonomy" id="2500179"/>
    <lineage>
        <taxon>Bacteria</taxon>
        <taxon>Pseudomonadati</taxon>
        <taxon>Pseudomonadota</taxon>
        <taxon>Alphaproteobacteria</taxon>
        <taxon>Rhodospirillales</taxon>
        <taxon>Rhodospirillaceae</taxon>
        <taxon>Hwanghaeella</taxon>
    </lineage>
</organism>
<dbReference type="GO" id="GO:0071555">
    <property type="term" value="P:cell wall organization"/>
    <property type="evidence" value="ECO:0007669"/>
    <property type="project" value="UniProtKB-KW"/>
</dbReference>
<dbReference type="GO" id="GO:0008360">
    <property type="term" value="P:regulation of cell shape"/>
    <property type="evidence" value="ECO:0007669"/>
    <property type="project" value="UniProtKB-KW"/>
</dbReference>
<keyword evidence="4 7" id="KW-0436">Ligase</keyword>
<dbReference type="GO" id="GO:0009252">
    <property type="term" value="P:peptidoglycan biosynthetic process"/>
    <property type="evidence" value="ECO:0007669"/>
    <property type="project" value="UniProtKB-UniRule"/>
</dbReference>
<evidence type="ECO:0000256" key="8">
    <source>
        <dbReference type="RuleBase" id="RU003664"/>
    </source>
</evidence>
<sequence length="461" mass="48726">MYKDNTVAVVGLGKSGLSAARALKEGGADVLVWDDRADARDDAQKAGYQLAAPDTYDWSGDAPAALVLSPGIPLTHPQPHPAATAAGIHGIPVLGDVELLYRACPRARYIGITGTNGKSTTTALIGHILTSTNRTVEVGGNLGTPALDLAPLDADGIYVLEMSSYQLDLTHSVAFDSAILLNVTADHLDRHGGMDGYIAAKKRIFRNQGGETAAIVGVDDNHCDAVATALEDNGHTVIRLSVTQPVEYGVYIADGKLIDAMTDDPIAVLDLNDAPALPGLHNAQNIAAAYAATRREGLSPAEIRDGILTFPGLAHRLETVAVEDGIRFVNDSKATNAEATARALASFERIYWIAGGREKEGGYDVLRPYLPAVRKAFLIGEAADNMAAALSKSLEVEICGTLQRAVEQATALAMAEGVRGSAVLLSPACASFDQFPNFEIRGTAFTEAVADTLRHRREHRS</sequence>
<dbReference type="GO" id="GO:0051301">
    <property type="term" value="P:cell division"/>
    <property type="evidence" value="ECO:0007669"/>
    <property type="project" value="UniProtKB-KW"/>
</dbReference>
<dbReference type="InterPro" id="IPR004101">
    <property type="entry name" value="Mur_ligase_C"/>
</dbReference>
<keyword evidence="7 8" id="KW-0961">Cell wall biogenesis/degradation</keyword>